<feature type="transmembrane region" description="Helical" evidence="1">
    <location>
        <begin position="12"/>
        <end position="29"/>
    </location>
</feature>
<gene>
    <name evidence="2" type="ORF">BaRGS_00007950</name>
</gene>
<feature type="transmembrane region" description="Helical" evidence="1">
    <location>
        <begin position="35"/>
        <end position="51"/>
    </location>
</feature>
<keyword evidence="3" id="KW-1185">Reference proteome</keyword>
<keyword evidence="1" id="KW-0472">Membrane</keyword>
<keyword evidence="1" id="KW-1133">Transmembrane helix</keyword>
<sequence>MECWEIQHVSFFYLRVIQCYWLLVSFGIYQKRFPFFSLVCFLALWVCAIFARGAEAKERNQGGGVNCSYLDWASADDNLPHHFRTLQKKTKGLLRALANESIGSRSDFDAYNELCEEQFAKFSYKCKKRVECLGNVIRRLEAFKGPLQFLRDETSGKIHKPLKKTVHALETFVNRIKEQCKKASAENNLKEDPCHGLESVTSEDTCTERLQTAGLTADSKKEASVVLAHELKKL</sequence>
<name>A0ABD0LN94_9CAEN</name>
<dbReference type="EMBL" id="JACVVK020000035">
    <property type="protein sequence ID" value="KAK7500706.1"/>
    <property type="molecule type" value="Genomic_DNA"/>
</dbReference>
<keyword evidence="1" id="KW-0812">Transmembrane</keyword>
<evidence type="ECO:0000256" key="1">
    <source>
        <dbReference type="SAM" id="Phobius"/>
    </source>
</evidence>
<accession>A0ABD0LN94</accession>
<dbReference type="AlphaFoldDB" id="A0ABD0LN94"/>
<organism evidence="2 3">
    <name type="scientific">Batillaria attramentaria</name>
    <dbReference type="NCBI Taxonomy" id="370345"/>
    <lineage>
        <taxon>Eukaryota</taxon>
        <taxon>Metazoa</taxon>
        <taxon>Spiralia</taxon>
        <taxon>Lophotrochozoa</taxon>
        <taxon>Mollusca</taxon>
        <taxon>Gastropoda</taxon>
        <taxon>Caenogastropoda</taxon>
        <taxon>Sorbeoconcha</taxon>
        <taxon>Cerithioidea</taxon>
        <taxon>Batillariidae</taxon>
        <taxon>Batillaria</taxon>
    </lineage>
</organism>
<feature type="non-terminal residue" evidence="2">
    <location>
        <position position="234"/>
    </location>
</feature>
<reference evidence="2 3" key="1">
    <citation type="journal article" date="2023" name="Sci. Data">
        <title>Genome assembly of the Korean intertidal mud-creeper Batillaria attramentaria.</title>
        <authorList>
            <person name="Patra A.K."/>
            <person name="Ho P.T."/>
            <person name="Jun S."/>
            <person name="Lee S.J."/>
            <person name="Kim Y."/>
            <person name="Won Y.J."/>
        </authorList>
    </citation>
    <scope>NUCLEOTIDE SEQUENCE [LARGE SCALE GENOMIC DNA]</scope>
    <source>
        <strain evidence="2">Wonlab-2016</strain>
    </source>
</reference>
<evidence type="ECO:0000313" key="3">
    <source>
        <dbReference type="Proteomes" id="UP001519460"/>
    </source>
</evidence>
<evidence type="ECO:0000313" key="2">
    <source>
        <dbReference type="EMBL" id="KAK7500706.1"/>
    </source>
</evidence>
<proteinExistence type="predicted"/>
<dbReference type="Proteomes" id="UP001519460">
    <property type="component" value="Unassembled WGS sequence"/>
</dbReference>
<protein>
    <submittedName>
        <fullName evidence="2">Uncharacterized protein</fullName>
    </submittedName>
</protein>
<comment type="caution">
    <text evidence="2">The sequence shown here is derived from an EMBL/GenBank/DDBJ whole genome shotgun (WGS) entry which is preliminary data.</text>
</comment>